<evidence type="ECO:0000313" key="2">
    <source>
        <dbReference type="Proteomes" id="UP001275084"/>
    </source>
</evidence>
<protein>
    <submittedName>
        <fullName evidence="1">Uncharacterized protein</fullName>
    </submittedName>
</protein>
<sequence length="286" mass="32588">MFSLGFFLFAHTQLSHVFSRFLSFCTHSRSFFACTCAWVSILFLFPLEAWELTGMAVRPFPLLPLFPSSPLPLFPSSPLPLFPSSPLPLFPSSPLPLFPSSPLPLFPSYFPLGFSRHKINRPNTIPNHQHDMSSLRTQAINRFHRVADHFQEHEPRYSRKNYNRPALIRFTFEYARSSESQDRFLSAFFHRLRLGMADGDGDINLDNDLCSLLFAFAEDLMNHFFIPCQLSIFCLVSLSNSCFHSTSRRGSAHTSTHPFPRCHAARNTRGARQDTSGCLAQHLSCP</sequence>
<reference evidence="1" key="2">
    <citation type="submission" date="2023-06" db="EMBL/GenBank/DDBJ databases">
        <authorList>
            <consortium name="Lawrence Berkeley National Laboratory"/>
            <person name="Haridas S."/>
            <person name="Hensen N."/>
            <person name="Bonometti L."/>
            <person name="Westerberg I."/>
            <person name="Brannstrom I.O."/>
            <person name="Guillou S."/>
            <person name="Cros-Aarteil S."/>
            <person name="Calhoun S."/>
            <person name="Kuo A."/>
            <person name="Mondo S."/>
            <person name="Pangilinan J."/>
            <person name="Riley R."/>
            <person name="Labutti K."/>
            <person name="Andreopoulos B."/>
            <person name="Lipzen A."/>
            <person name="Chen C."/>
            <person name="Yanf M."/>
            <person name="Daum C."/>
            <person name="Ng V."/>
            <person name="Clum A."/>
            <person name="Steindorff A."/>
            <person name="Ohm R."/>
            <person name="Martin F."/>
            <person name="Silar P."/>
            <person name="Natvig D."/>
            <person name="Lalanne C."/>
            <person name="Gautier V."/>
            <person name="Ament-Velasquez S.L."/>
            <person name="Kruys A."/>
            <person name="Hutchinson M.I."/>
            <person name="Powell A.J."/>
            <person name="Barry K."/>
            <person name="Miller A.N."/>
            <person name="Grigoriev I.V."/>
            <person name="Debuchy R."/>
            <person name="Gladieux P."/>
            <person name="Thoren M.H."/>
            <person name="Johannesson H."/>
        </authorList>
    </citation>
    <scope>NUCLEOTIDE SEQUENCE</scope>
    <source>
        <strain evidence="1">CBS 955.72</strain>
    </source>
</reference>
<comment type="caution">
    <text evidence="1">The sequence shown here is derived from an EMBL/GenBank/DDBJ whole genome shotgun (WGS) entry which is preliminary data.</text>
</comment>
<evidence type="ECO:0000313" key="1">
    <source>
        <dbReference type="EMBL" id="KAK3364034.1"/>
    </source>
</evidence>
<dbReference type="AlphaFoldDB" id="A0AAJ0HWU6"/>
<accession>A0AAJ0HWU6</accession>
<name>A0AAJ0HWU6_9PEZI</name>
<organism evidence="1 2">
    <name type="scientific">Lasiosphaeria hispida</name>
    <dbReference type="NCBI Taxonomy" id="260671"/>
    <lineage>
        <taxon>Eukaryota</taxon>
        <taxon>Fungi</taxon>
        <taxon>Dikarya</taxon>
        <taxon>Ascomycota</taxon>
        <taxon>Pezizomycotina</taxon>
        <taxon>Sordariomycetes</taxon>
        <taxon>Sordariomycetidae</taxon>
        <taxon>Sordariales</taxon>
        <taxon>Lasiosphaeriaceae</taxon>
        <taxon>Lasiosphaeria</taxon>
    </lineage>
</organism>
<dbReference type="EMBL" id="JAUIQD010000001">
    <property type="protein sequence ID" value="KAK3364034.1"/>
    <property type="molecule type" value="Genomic_DNA"/>
</dbReference>
<reference evidence="1" key="1">
    <citation type="journal article" date="2023" name="Mol. Phylogenet. Evol.">
        <title>Genome-scale phylogeny and comparative genomics of the fungal order Sordariales.</title>
        <authorList>
            <person name="Hensen N."/>
            <person name="Bonometti L."/>
            <person name="Westerberg I."/>
            <person name="Brannstrom I.O."/>
            <person name="Guillou S."/>
            <person name="Cros-Aarteil S."/>
            <person name="Calhoun S."/>
            <person name="Haridas S."/>
            <person name="Kuo A."/>
            <person name="Mondo S."/>
            <person name="Pangilinan J."/>
            <person name="Riley R."/>
            <person name="LaButti K."/>
            <person name="Andreopoulos B."/>
            <person name="Lipzen A."/>
            <person name="Chen C."/>
            <person name="Yan M."/>
            <person name="Daum C."/>
            <person name="Ng V."/>
            <person name="Clum A."/>
            <person name="Steindorff A."/>
            <person name="Ohm R.A."/>
            <person name="Martin F."/>
            <person name="Silar P."/>
            <person name="Natvig D.O."/>
            <person name="Lalanne C."/>
            <person name="Gautier V."/>
            <person name="Ament-Velasquez S.L."/>
            <person name="Kruys A."/>
            <person name="Hutchinson M.I."/>
            <person name="Powell A.J."/>
            <person name="Barry K."/>
            <person name="Miller A.N."/>
            <person name="Grigoriev I.V."/>
            <person name="Debuchy R."/>
            <person name="Gladieux P."/>
            <person name="Hiltunen Thoren M."/>
            <person name="Johannesson H."/>
        </authorList>
    </citation>
    <scope>NUCLEOTIDE SEQUENCE</scope>
    <source>
        <strain evidence="1">CBS 955.72</strain>
    </source>
</reference>
<keyword evidence="2" id="KW-1185">Reference proteome</keyword>
<dbReference type="Proteomes" id="UP001275084">
    <property type="component" value="Unassembled WGS sequence"/>
</dbReference>
<gene>
    <name evidence="1" type="ORF">B0T25DRAFT_57544</name>
</gene>
<proteinExistence type="predicted"/>